<accession>A0A388KHH9</accession>
<keyword evidence="2 4" id="KW-0863">Zinc-finger</keyword>
<dbReference type="GO" id="GO:0003676">
    <property type="term" value="F:nucleic acid binding"/>
    <property type="evidence" value="ECO:0007669"/>
    <property type="project" value="InterPro"/>
</dbReference>
<dbReference type="Pfam" id="PF02176">
    <property type="entry name" value="zf-TRAF"/>
    <property type="match status" value="1"/>
</dbReference>
<dbReference type="InterPro" id="IPR013083">
    <property type="entry name" value="Znf_RING/FYVE/PHD"/>
</dbReference>
<evidence type="ECO:0000256" key="2">
    <source>
        <dbReference type="ARBA" id="ARBA00022771"/>
    </source>
</evidence>
<evidence type="ECO:0000259" key="7">
    <source>
        <dbReference type="PROSITE" id="PS50089"/>
    </source>
</evidence>
<feature type="domain" description="TRAF-type" evidence="8">
    <location>
        <begin position="568"/>
        <end position="624"/>
    </location>
</feature>
<dbReference type="PROSITE" id="PS00518">
    <property type="entry name" value="ZF_RING_1"/>
    <property type="match status" value="1"/>
</dbReference>
<dbReference type="PROSITE" id="PS50145">
    <property type="entry name" value="ZF_TRAF"/>
    <property type="match status" value="1"/>
</dbReference>
<evidence type="ECO:0000256" key="6">
    <source>
        <dbReference type="SAM" id="MobiDB-lite"/>
    </source>
</evidence>
<dbReference type="AlphaFoldDB" id="A0A388KHH9"/>
<dbReference type="EMBL" id="BFEA01000115">
    <property type="protein sequence ID" value="GBG69499.1"/>
    <property type="molecule type" value="Genomic_DNA"/>
</dbReference>
<feature type="domain" description="RING-type" evidence="7">
    <location>
        <begin position="429"/>
        <end position="470"/>
    </location>
</feature>
<name>A0A388KHH9_CHABU</name>
<dbReference type="Pfam" id="PF00097">
    <property type="entry name" value="zf-C3HC4"/>
    <property type="match status" value="1"/>
</dbReference>
<dbReference type="PANTHER" id="PTHR10131">
    <property type="entry name" value="TNF RECEPTOR ASSOCIATED FACTOR"/>
    <property type="match status" value="1"/>
</dbReference>
<dbReference type="Proteomes" id="UP000265515">
    <property type="component" value="Unassembled WGS sequence"/>
</dbReference>
<dbReference type="InterPro" id="IPR001878">
    <property type="entry name" value="Znf_CCHC"/>
</dbReference>
<dbReference type="SUPFAM" id="SSF57850">
    <property type="entry name" value="RING/U-box"/>
    <property type="match status" value="1"/>
</dbReference>
<keyword evidence="3 4" id="KW-0862">Zinc</keyword>
<dbReference type="Gene3D" id="4.10.60.10">
    <property type="entry name" value="Zinc finger, CCHC-type"/>
    <property type="match status" value="1"/>
</dbReference>
<dbReference type="SUPFAM" id="SSF57756">
    <property type="entry name" value="Retrovirus zinc finger-like domains"/>
    <property type="match status" value="1"/>
</dbReference>
<evidence type="ECO:0000256" key="4">
    <source>
        <dbReference type="PROSITE-ProRule" id="PRU00207"/>
    </source>
</evidence>
<evidence type="ECO:0000256" key="5">
    <source>
        <dbReference type="SAM" id="Coils"/>
    </source>
</evidence>
<keyword evidence="1 4" id="KW-0479">Metal-binding</keyword>
<dbReference type="SMART" id="SM00184">
    <property type="entry name" value="RING"/>
    <property type="match status" value="1"/>
</dbReference>
<dbReference type="PROSITE" id="PS50089">
    <property type="entry name" value="ZF_RING_2"/>
    <property type="match status" value="1"/>
</dbReference>
<comment type="caution">
    <text evidence="10">The sequence shown here is derived from an EMBL/GenBank/DDBJ whole genome shotgun (WGS) entry which is preliminary data.</text>
</comment>
<evidence type="ECO:0000256" key="1">
    <source>
        <dbReference type="ARBA" id="ARBA00022723"/>
    </source>
</evidence>
<proteinExistence type="predicted"/>
<evidence type="ECO:0000259" key="9">
    <source>
        <dbReference type="PROSITE" id="PS50158"/>
    </source>
</evidence>
<dbReference type="Gene3D" id="3.30.40.10">
    <property type="entry name" value="Zinc/RING finger domain, C3HC4 (zinc finger)"/>
    <property type="match status" value="2"/>
</dbReference>
<feature type="region of interest" description="Disordered" evidence="6">
    <location>
        <begin position="347"/>
        <end position="373"/>
    </location>
</feature>
<evidence type="ECO:0000313" key="11">
    <source>
        <dbReference type="Proteomes" id="UP000265515"/>
    </source>
</evidence>
<evidence type="ECO:0008006" key="12">
    <source>
        <dbReference type="Google" id="ProtNLM"/>
    </source>
</evidence>
<feature type="domain" description="CCHC-type" evidence="9">
    <location>
        <begin position="292"/>
        <end position="306"/>
    </location>
</feature>
<dbReference type="InterPro" id="IPR017907">
    <property type="entry name" value="Znf_RING_CS"/>
</dbReference>
<organism evidence="10 11">
    <name type="scientific">Chara braunii</name>
    <name type="common">Braun's stonewort</name>
    <dbReference type="NCBI Taxonomy" id="69332"/>
    <lineage>
        <taxon>Eukaryota</taxon>
        <taxon>Viridiplantae</taxon>
        <taxon>Streptophyta</taxon>
        <taxon>Charophyceae</taxon>
        <taxon>Charales</taxon>
        <taxon>Characeae</taxon>
        <taxon>Chara</taxon>
    </lineage>
</organism>
<evidence type="ECO:0000259" key="8">
    <source>
        <dbReference type="PROSITE" id="PS50145"/>
    </source>
</evidence>
<dbReference type="GO" id="GO:0008270">
    <property type="term" value="F:zinc ion binding"/>
    <property type="evidence" value="ECO:0007669"/>
    <property type="project" value="UniProtKB-KW"/>
</dbReference>
<dbReference type="Gramene" id="GBG69499">
    <property type="protein sequence ID" value="GBG69499"/>
    <property type="gene ID" value="CBR_g4192"/>
</dbReference>
<dbReference type="PROSITE" id="PS50158">
    <property type="entry name" value="ZF_CCHC"/>
    <property type="match status" value="1"/>
</dbReference>
<feature type="coiled-coil region" evidence="5">
    <location>
        <begin position="638"/>
        <end position="668"/>
    </location>
</feature>
<evidence type="ECO:0000256" key="3">
    <source>
        <dbReference type="ARBA" id="ARBA00022833"/>
    </source>
</evidence>
<keyword evidence="11" id="KW-1185">Reference proteome</keyword>
<dbReference type="InterPro" id="IPR001293">
    <property type="entry name" value="Znf_TRAF"/>
</dbReference>
<reference evidence="10 11" key="1">
    <citation type="journal article" date="2018" name="Cell">
        <title>The Chara Genome: Secondary Complexity and Implications for Plant Terrestrialization.</title>
        <authorList>
            <person name="Nishiyama T."/>
            <person name="Sakayama H."/>
            <person name="Vries J.D."/>
            <person name="Buschmann H."/>
            <person name="Saint-Marcoux D."/>
            <person name="Ullrich K.K."/>
            <person name="Haas F.B."/>
            <person name="Vanderstraeten L."/>
            <person name="Becker D."/>
            <person name="Lang D."/>
            <person name="Vosolsobe S."/>
            <person name="Rombauts S."/>
            <person name="Wilhelmsson P.K.I."/>
            <person name="Janitza P."/>
            <person name="Kern R."/>
            <person name="Heyl A."/>
            <person name="Rumpler F."/>
            <person name="Villalobos L.I.A.C."/>
            <person name="Clay J.M."/>
            <person name="Skokan R."/>
            <person name="Toyoda A."/>
            <person name="Suzuki Y."/>
            <person name="Kagoshima H."/>
            <person name="Schijlen E."/>
            <person name="Tajeshwar N."/>
            <person name="Catarino B."/>
            <person name="Hetherington A.J."/>
            <person name="Saltykova A."/>
            <person name="Bonnot C."/>
            <person name="Breuninger H."/>
            <person name="Symeonidi A."/>
            <person name="Radhakrishnan G.V."/>
            <person name="Van Nieuwerburgh F."/>
            <person name="Deforce D."/>
            <person name="Chang C."/>
            <person name="Karol K.G."/>
            <person name="Hedrich R."/>
            <person name="Ulvskov P."/>
            <person name="Glockner G."/>
            <person name="Delwiche C.F."/>
            <person name="Petrasek J."/>
            <person name="Van de Peer Y."/>
            <person name="Friml J."/>
            <person name="Beilby M."/>
            <person name="Dolan L."/>
            <person name="Kohara Y."/>
            <person name="Sugano S."/>
            <person name="Fujiyama A."/>
            <person name="Delaux P.-M."/>
            <person name="Quint M."/>
            <person name="TheiBen G."/>
            <person name="Hagemann M."/>
            <person name="Harholt J."/>
            <person name="Dunand C."/>
            <person name="Zachgo S."/>
            <person name="Langdale J."/>
            <person name="Maumus F."/>
            <person name="Straeten D.V.D."/>
            <person name="Gould S.B."/>
            <person name="Rensing S.A."/>
        </authorList>
    </citation>
    <scope>NUCLEOTIDE SEQUENCE [LARGE SCALE GENOMIC DNA]</scope>
    <source>
        <strain evidence="10 11">S276</strain>
    </source>
</reference>
<feature type="region of interest" description="Disordered" evidence="6">
    <location>
        <begin position="207"/>
        <end position="241"/>
    </location>
</feature>
<evidence type="ECO:0000313" key="10">
    <source>
        <dbReference type="EMBL" id="GBG69499.1"/>
    </source>
</evidence>
<keyword evidence="5" id="KW-0175">Coiled coil</keyword>
<dbReference type="OrthoDB" id="6475149at2759"/>
<dbReference type="PANTHER" id="PTHR10131:SF94">
    <property type="entry name" value="TNF RECEPTOR-ASSOCIATED FACTOR 4"/>
    <property type="match status" value="1"/>
</dbReference>
<feature type="compositionally biased region" description="Acidic residues" evidence="6">
    <location>
        <begin position="217"/>
        <end position="231"/>
    </location>
</feature>
<feature type="zinc finger region" description="TRAF-type" evidence="4">
    <location>
        <begin position="568"/>
        <end position="624"/>
    </location>
</feature>
<dbReference type="InterPro" id="IPR018957">
    <property type="entry name" value="Znf_C3HC4_RING-type"/>
</dbReference>
<dbReference type="InterPro" id="IPR001841">
    <property type="entry name" value="Znf_RING"/>
</dbReference>
<dbReference type="InterPro" id="IPR036875">
    <property type="entry name" value="Znf_CCHC_sf"/>
</dbReference>
<gene>
    <name evidence="10" type="ORF">CBR_g4192</name>
</gene>
<dbReference type="SUPFAM" id="SSF49599">
    <property type="entry name" value="TRAF domain-like"/>
    <property type="match status" value="2"/>
</dbReference>
<protein>
    <recommendedName>
        <fullName evidence="12">CCHC-type domain-containing protein</fullName>
    </recommendedName>
</protein>
<dbReference type="STRING" id="69332.A0A388KHH9"/>
<sequence length="679" mass="76995">MQWMPKIPLLSPKPFSSDRKKDEDLNTWVRTVPTYVRHKLTRPKQKVIVAASFLEGSATRWLNGLVQQHGYDQNFDAWAQTQTLEDYVRSVYNRWHDPQGALKATDPINSLCDKRYKNVREITDIVERLLVVPRVRYDQQVLLTNYLRYLPSEVRTKLVDEAYVDQHNFTSFGKKSLDIEAKLGSAHQNQGDGRRKKLPQDWKNKGQLTFVDHDGQETEIDDFPDYGDEIEHDGVSETSNGGVVEPIKEKARGTGKKKVVRSTGQGDQGIPAWVKLGLDYEVWRDRVARGTCMNCGNYGHTSRTCRAPPGRSVNGSQRTHNVAACQEGKGDFESPRISNEFMNLHDGRYREESPRSSSEMGAATGGSEDRRSTDQLKCQAFIFRYHNAQTPPFVGRAALGGDGSPVSHVMRLPYRGELSKVALQQHFFCPCCADVLRNPMTLPCMHDVCHSCLEKGRKKTPPGSQVVCPVVGCYIPIHGTPTPNTQLRVAIGKVPIRCVNGISFDVTRLKYKMLKIDVQPLASDDFCRQILSYENLDVHMSTCQYRLVFCGYRSEGCTEICLLRDVASHESYCPWRMSVCAGCQEEVCEARMDEHLENVCPMAMVHCTYVNYGCPHITRRSDLQKHVSSCAFGDENVLTAFKALLEKLEAMKRAVSEERANALKYQQEAEYYRQRQGIR</sequence>